<dbReference type="GO" id="GO:0005739">
    <property type="term" value="C:mitochondrion"/>
    <property type="evidence" value="ECO:0007669"/>
    <property type="project" value="TreeGrafter"/>
</dbReference>
<protein>
    <recommendedName>
        <fullName evidence="4">Protein NUCLEAR FUSION DEFECTIVE 6, chloroplastic/mitochondrial-like</fullName>
    </recommendedName>
</protein>
<dbReference type="PANTHER" id="PTHR33156:SF59">
    <property type="entry name" value="PROTEIN NUCLEAR FUSION DEFECTIVE 6, CHLOROPLASTIC_MITOCHONDRIAL-LIKE"/>
    <property type="match status" value="1"/>
</dbReference>
<dbReference type="PANTHER" id="PTHR33156">
    <property type="entry name" value="OS02G0230000 PROTEIN"/>
    <property type="match status" value="1"/>
</dbReference>
<gene>
    <name evidence="2" type="ORF">HS088_TW09G00347</name>
</gene>
<evidence type="ECO:0008006" key="4">
    <source>
        <dbReference type="Google" id="ProtNLM"/>
    </source>
</evidence>
<dbReference type="EMBL" id="JAAARO010000009">
    <property type="protein sequence ID" value="KAF5742303.1"/>
    <property type="molecule type" value="Genomic_DNA"/>
</dbReference>
<dbReference type="AlphaFoldDB" id="A0A7J7D7K0"/>
<name>A0A7J7D7K0_TRIWF</name>
<dbReference type="InterPro" id="IPR043459">
    <property type="entry name" value="NFD6/NOXY2-like"/>
</dbReference>
<dbReference type="InParanoid" id="A0A7J7D7K0"/>
<reference evidence="2 3" key="1">
    <citation type="journal article" date="2020" name="Nat. Commun.">
        <title>Genome of Tripterygium wilfordii and identification of cytochrome P450 involved in triptolide biosynthesis.</title>
        <authorList>
            <person name="Tu L."/>
            <person name="Su P."/>
            <person name="Zhang Z."/>
            <person name="Gao L."/>
            <person name="Wang J."/>
            <person name="Hu T."/>
            <person name="Zhou J."/>
            <person name="Zhang Y."/>
            <person name="Zhao Y."/>
            <person name="Liu Y."/>
            <person name="Song Y."/>
            <person name="Tong Y."/>
            <person name="Lu Y."/>
            <person name="Yang J."/>
            <person name="Xu C."/>
            <person name="Jia M."/>
            <person name="Peters R.J."/>
            <person name="Huang L."/>
            <person name="Gao W."/>
        </authorList>
    </citation>
    <scope>NUCLEOTIDE SEQUENCE [LARGE SCALE GENOMIC DNA]</scope>
    <source>
        <strain evidence="3">cv. XIE 37</strain>
        <tissue evidence="2">Leaf</tissue>
    </source>
</reference>
<accession>A0A7J7D7K0</accession>
<evidence type="ECO:0000256" key="1">
    <source>
        <dbReference type="SAM" id="MobiDB-lite"/>
    </source>
</evidence>
<organism evidence="2 3">
    <name type="scientific">Tripterygium wilfordii</name>
    <name type="common">Thunder God vine</name>
    <dbReference type="NCBI Taxonomy" id="458696"/>
    <lineage>
        <taxon>Eukaryota</taxon>
        <taxon>Viridiplantae</taxon>
        <taxon>Streptophyta</taxon>
        <taxon>Embryophyta</taxon>
        <taxon>Tracheophyta</taxon>
        <taxon>Spermatophyta</taxon>
        <taxon>Magnoliopsida</taxon>
        <taxon>eudicotyledons</taxon>
        <taxon>Gunneridae</taxon>
        <taxon>Pentapetalae</taxon>
        <taxon>rosids</taxon>
        <taxon>fabids</taxon>
        <taxon>Celastrales</taxon>
        <taxon>Celastraceae</taxon>
        <taxon>Tripterygium</taxon>
    </lineage>
</organism>
<dbReference type="Proteomes" id="UP000593562">
    <property type="component" value="Unassembled WGS sequence"/>
</dbReference>
<evidence type="ECO:0000313" key="3">
    <source>
        <dbReference type="Proteomes" id="UP000593562"/>
    </source>
</evidence>
<keyword evidence="3" id="KW-1185">Reference proteome</keyword>
<dbReference type="FunCoup" id="A0A7J7D7K0">
    <property type="interactions" value="21"/>
</dbReference>
<feature type="region of interest" description="Disordered" evidence="1">
    <location>
        <begin position="21"/>
        <end position="49"/>
    </location>
</feature>
<dbReference type="OrthoDB" id="736963at2759"/>
<sequence>MLSGVARSVLRSSAARTSAAAARFASAPKPKGMPSFSPLRNSKQKPLSHRLFRRSPVEMSCSVESMLPYHSATASALLNSMLSASHHRYGWTLEGEYKIR</sequence>
<proteinExistence type="predicted"/>
<evidence type="ECO:0000313" key="2">
    <source>
        <dbReference type="EMBL" id="KAF5742303.1"/>
    </source>
</evidence>
<comment type="caution">
    <text evidence="2">The sequence shown here is derived from an EMBL/GenBank/DDBJ whole genome shotgun (WGS) entry which is preliminary data.</text>
</comment>